<accession>A0ABQ9UWV5</accession>
<reference evidence="1 2" key="1">
    <citation type="submission" date="2023-05" db="EMBL/GenBank/DDBJ databases">
        <title>B98-5 Cell Line De Novo Hybrid Assembly: An Optical Mapping Approach.</title>
        <authorList>
            <person name="Kananen K."/>
            <person name="Auerbach J.A."/>
            <person name="Kautto E."/>
            <person name="Blachly J.S."/>
        </authorList>
    </citation>
    <scope>NUCLEOTIDE SEQUENCE [LARGE SCALE GENOMIC DNA]</scope>
    <source>
        <strain evidence="1">B95-8</strain>
        <tissue evidence="1">Cell line</tissue>
    </source>
</reference>
<protein>
    <submittedName>
        <fullName evidence="1">Uncharacterized protein</fullName>
    </submittedName>
</protein>
<sequence length="79" mass="9169">MMESEEVLPDLVLLHHQPASFLGNMLNMYQHKSLNIRCFSQYSQIAMVFQERPQNETYEVKMNNDTEACSEPGLLSTEM</sequence>
<gene>
    <name evidence="1" type="ORF">P7K49_019233</name>
</gene>
<evidence type="ECO:0000313" key="2">
    <source>
        <dbReference type="Proteomes" id="UP001266305"/>
    </source>
</evidence>
<organism evidence="1 2">
    <name type="scientific">Saguinus oedipus</name>
    <name type="common">Cotton-top tamarin</name>
    <name type="synonym">Oedipomidas oedipus</name>
    <dbReference type="NCBI Taxonomy" id="9490"/>
    <lineage>
        <taxon>Eukaryota</taxon>
        <taxon>Metazoa</taxon>
        <taxon>Chordata</taxon>
        <taxon>Craniata</taxon>
        <taxon>Vertebrata</taxon>
        <taxon>Euteleostomi</taxon>
        <taxon>Mammalia</taxon>
        <taxon>Eutheria</taxon>
        <taxon>Euarchontoglires</taxon>
        <taxon>Primates</taxon>
        <taxon>Haplorrhini</taxon>
        <taxon>Platyrrhini</taxon>
        <taxon>Cebidae</taxon>
        <taxon>Callitrichinae</taxon>
        <taxon>Saguinus</taxon>
    </lineage>
</organism>
<comment type="caution">
    <text evidence="1">The sequence shown here is derived from an EMBL/GenBank/DDBJ whole genome shotgun (WGS) entry which is preliminary data.</text>
</comment>
<name>A0ABQ9UWV5_SAGOE</name>
<dbReference type="EMBL" id="JASSZA010000009">
    <property type="protein sequence ID" value="KAK2101567.1"/>
    <property type="molecule type" value="Genomic_DNA"/>
</dbReference>
<dbReference type="Proteomes" id="UP001266305">
    <property type="component" value="Unassembled WGS sequence"/>
</dbReference>
<keyword evidence="2" id="KW-1185">Reference proteome</keyword>
<evidence type="ECO:0000313" key="1">
    <source>
        <dbReference type="EMBL" id="KAK2101567.1"/>
    </source>
</evidence>
<proteinExistence type="predicted"/>